<feature type="chain" id="PRO_5044186592" evidence="1">
    <location>
        <begin position="19"/>
        <end position="266"/>
    </location>
</feature>
<evidence type="ECO:0000256" key="1">
    <source>
        <dbReference type="SAM" id="SignalP"/>
    </source>
</evidence>
<reference evidence="2 3" key="1">
    <citation type="journal article" date="2020" name="Microbiol. Resour. Announc.">
        <title>Draft Genome Sequence of a Cladosporium Species Isolated from the Mesophotic Ascidian Didemnum maculosum.</title>
        <authorList>
            <person name="Gioti A."/>
            <person name="Siaperas R."/>
            <person name="Nikolaivits E."/>
            <person name="Le Goff G."/>
            <person name="Ouazzani J."/>
            <person name="Kotoulas G."/>
            <person name="Topakas E."/>
        </authorList>
    </citation>
    <scope>NUCLEOTIDE SEQUENCE [LARGE SCALE GENOMIC DNA]</scope>
    <source>
        <strain evidence="2 3">TM138-S3</strain>
    </source>
</reference>
<evidence type="ECO:0000313" key="2">
    <source>
        <dbReference type="EMBL" id="KAL1588116.1"/>
    </source>
</evidence>
<dbReference type="Proteomes" id="UP000803884">
    <property type="component" value="Unassembled WGS sequence"/>
</dbReference>
<dbReference type="RefSeq" id="XP_069231221.1">
    <property type="nucleotide sequence ID" value="XM_069372039.1"/>
</dbReference>
<organism evidence="2 3">
    <name type="scientific">Cladosporium halotolerans</name>
    <dbReference type="NCBI Taxonomy" id="1052096"/>
    <lineage>
        <taxon>Eukaryota</taxon>
        <taxon>Fungi</taxon>
        <taxon>Dikarya</taxon>
        <taxon>Ascomycota</taxon>
        <taxon>Pezizomycotina</taxon>
        <taxon>Dothideomycetes</taxon>
        <taxon>Dothideomycetidae</taxon>
        <taxon>Cladosporiales</taxon>
        <taxon>Cladosporiaceae</taxon>
        <taxon>Cladosporium</taxon>
    </lineage>
</organism>
<dbReference type="AlphaFoldDB" id="A0AB34KW79"/>
<feature type="signal peptide" evidence="1">
    <location>
        <begin position="1"/>
        <end position="18"/>
    </location>
</feature>
<protein>
    <submittedName>
        <fullName evidence="2">Uncharacterized protein</fullName>
    </submittedName>
</protein>
<proteinExistence type="predicted"/>
<comment type="caution">
    <text evidence="2">The sequence shown here is derived from an EMBL/GenBank/DDBJ whole genome shotgun (WGS) entry which is preliminary data.</text>
</comment>
<evidence type="ECO:0000313" key="3">
    <source>
        <dbReference type="Proteomes" id="UP000803884"/>
    </source>
</evidence>
<name>A0AB34KW79_9PEZI</name>
<gene>
    <name evidence="2" type="ORF">WHR41_03433</name>
</gene>
<keyword evidence="3" id="KW-1185">Reference proteome</keyword>
<keyword evidence="1" id="KW-0732">Signal</keyword>
<dbReference type="EMBL" id="JAAQHG020000008">
    <property type="protein sequence ID" value="KAL1588116.1"/>
    <property type="molecule type" value="Genomic_DNA"/>
</dbReference>
<accession>A0AB34KW79</accession>
<dbReference type="GeneID" id="96004877"/>
<sequence length="266" mass="29298">MSTSILLMSLCAITYVYANNGVPENYFTDNQGIQAADAGSPMWHFASGSCLPSAAEDGQGHQTNGVDPGWGECAVAADLDDGCPGNSHYQGANVFFHGAAGEPFDITPTYFATRKCFDNSWRTYYGVYFKKDVGHKSDWEYAIMRWTQDGSGNWVRDSVSLEVDGKRGGGSYSNIPSTFDSSSDQFEDGNQGRDHPKLYFGKHHHAVHWDTSSNFKSTCGTGTDDFRANDFQFWSSSNLRHIDNIDPNWTFGRATNPHVTVDGMCG</sequence>